<evidence type="ECO:0000313" key="2">
    <source>
        <dbReference type="Proteomes" id="UP001352852"/>
    </source>
</evidence>
<organism evidence="1 2">
    <name type="scientific">Characodon lateralis</name>
    <dbReference type="NCBI Taxonomy" id="208331"/>
    <lineage>
        <taxon>Eukaryota</taxon>
        <taxon>Metazoa</taxon>
        <taxon>Chordata</taxon>
        <taxon>Craniata</taxon>
        <taxon>Vertebrata</taxon>
        <taxon>Euteleostomi</taxon>
        <taxon>Actinopterygii</taxon>
        <taxon>Neopterygii</taxon>
        <taxon>Teleostei</taxon>
        <taxon>Neoteleostei</taxon>
        <taxon>Acanthomorphata</taxon>
        <taxon>Ovalentaria</taxon>
        <taxon>Atherinomorphae</taxon>
        <taxon>Cyprinodontiformes</taxon>
        <taxon>Goodeidae</taxon>
        <taxon>Characodon</taxon>
    </lineage>
</organism>
<reference evidence="1 2" key="1">
    <citation type="submission" date="2021-06" db="EMBL/GenBank/DDBJ databases">
        <authorList>
            <person name="Palmer J.M."/>
        </authorList>
    </citation>
    <scope>NUCLEOTIDE SEQUENCE [LARGE SCALE GENOMIC DNA]</scope>
    <source>
        <strain evidence="1 2">CL_MEX2019</strain>
        <tissue evidence="1">Muscle</tissue>
    </source>
</reference>
<dbReference type="Proteomes" id="UP001352852">
    <property type="component" value="Unassembled WGS sequence"/>
</dbReference>
<dbReference type="EMBL" id="JAHUTJ010050286">
    <property type="protein sequence ID" value="MED6283981.1"/>
    <property type="molecule type" value="Genomic_DNA"/>
</dbReference>
<accession>A0ABU7EB12</accession>
<protein>
    <submittedName>
        <fullName evidence="1">Uncharacterized protein</fullName>
    </submittedName>
</protein>
<sequence length="102" mass="11768">MSTMTAQQHPEIHCHSMVEKWPTKSNQNQGVPVYLQGTILYVVCWYPHLYVALNISICQMDKHKHQNFDGIPKDPEIIPVKHLWNIKDNPCLSVNLCLLESS</sequence>
<gene>
    <name evidence="1" type="ORF">CHARACLAT_014629</name>
</gene>
<comment type="caution">
    <text evidence="1">The sequence shown here is derived from an EMBL/GenBank/DDBJ whole genome shotgun (WGS) entry which is preliminary data.</text>
</comment>
<keyword evidence="2" id="KW-1185">Reference proteome</keyword>
<proteinExistence type="predicted"/>
<name>A0ABU7EB12_9TELE</name>
<evidence type="ECO:0000313" key="1">
    <source>
        <dbReference type="EMBL" id="MED6283981.1"/>
    </source>
</evidence>